<dbReference type="Gene3D" id="4.10.810.10">
    <property type="entry name" value="Virus Scaffolding Protein, Chain A"/>
    <property type="match status" value="1"/>
</dbReference>
<dbReference type="EMBL" id="CP021780">
    <property type="protein sequence ID" value="ASA21986.1"/>
    <property type="molecule type" value="Genomic_DNA"/>
</dbReference>
<keyword evidence="3" id="KW-1185">Reference proteome</keyword>
<evidence type="ECO:0000313" key="2">
    <source>
        <dbReference type="EMBL" id="ASA21986.1"/>
    </source>
</evidence>
<organism evidence="2 3">
    <name type="scientific">Paenibacillus donghaensis</name>
    <dbReference type="NCBI Taxonomy" id="414771"/>
    <lineage>
        <taxon>Bacteria</taxon>
        <taxon>Bacillati</taxon>
        <taxon>Bacillota</taxon>
        <taxon>Bacilli</taxon>
        <taxon>Bacillales</taxon>
        <taxon>Paenibacillaceae</taxon>
        <taxon>Paenibacillus</taxon>
    </lineage>
</organism>
<dbReference type="KEGG" id="pdh:B9T62_15090"/>
<evidence type="ECO:0000259" key="1">
    <source>
        <dbReference type="SMART" id="SM00914"/>
    </source>
</evidence>
<name>A0A2Z2K6U7_9BACL</name>
<gene>
    <name evidence="2" type="ORF">B9T62_15090</name>
</gene>
<evidence type="ECO:0000313" key="3">
    <source>
        <dbReference type="Proteomes" id="UP000249890"/>
    </source>
</evidence>
<dbReference type="Pfam" id="PF08858">
    <property type="entry name" value="IDEAL"/>
    <property type="match status" value="1"/>
</dbReference>
<dbReference type="InterPro" id="IPR027393">
    <property type="entry name" value="Virus_scaffolding_prot_C"/>
</dbReference>
<protein>
    <recommendedName>
        <fullName evidence="1">IDEAL domain-containing protein</fullName>
    </recommendedName>
</protein>
<feature type="domain" description="IDEAL" evidence="1">
    <location>
        <begin position="19"/>
        <end position="56"/>
    </location>
</feature>
<dbReference type="SMART" id="SM00914">
    <property type="entry name" value="IDEAL"/>
    <property type="match status" value="1"/>
</dbReference>
<dbReference type="OrthoDB" id="2660250at2"/>
<dbReference type="AlphaFoldDB" id="A0A2Z2K6U7"/>
<accession>A0A2Z2K6U7</accession>
<reference evidence="2 3" key="1">
    <citation type="submission" date="2017-06" db="EMBL/GenBank/DDBJ databases">
        <title>Complete genome sequence of Paenibacillus donghaensis KCTC 13049T isolated from East Sea sediment, South Korea.</title>
        <authorList>
            <person name="Jung B.K."/>
            <person name="Hong S.-J."/>
            <person name="Shin J.-H."/>
        </authorList>
    </citation>
    <scope>NUCLEOTIDE SEQUENCE [LARGE SCALE GENOMIC DNA]</scope>
    <source>
        <strain evidence="2 3">KCTC 13049</strain>
    </source>
</reference>
<dbReference type="InterPro" id="IPR014957">
    <property type="entry name" value="IDEAL_dom"/>
</dbReference>
<dbReference type="Proteomes" id="UP000249890">
    <property type="component" value="Chromosome"/>
</dbReference>
<proteinExistence type="predicted"/>
<dbReference type="RefSeq" id="WP_087915991.1">
    <property type="nucleotide sequence ID" value="NZ_CP021780.1"/>
</dbReference>
<sequence length="64" mass="7366">MHTGLKSISKKHYETLLGIHAEVVLEAAIEGRLRKLIDQALDRRDEVMFRKYVAELTDMKKGLV</sequence>